<dbReference type="InterPro" id="IPR026041">
    <property type="entry name" value="ElbB"/>
</dbReference>
<dbReference type="PANTHER" id="PTHR10224">
    <property type="entry name" value="ES1 PROTEIN HOMOLOG, MITOCHONDRIAL"/>
    <property type="match status" value="1"/>
</dbReference>
<dbReference type="OrthoDB" id="5605062at2"/>
<evidence type="ECO:0000313" key="3">
    <source>
        <dbReference type="Proteomes" id="UP000031327"/>
    </source>
</evidence>
<name>A0A0C1QE89_9GAMM</name>
<dbReference type="EMBL" id="JWIC01000001">
    <property type="protein sequence ID" value="KID58986.1"/>
    <property type="molecule type" value="Genomic_DNA"/>
</dbReference>
<dbReference type="InterPro" id="IPR029062">
    <property type="entry name" value="Class_I_gatase-like"/>
</dbReference>
<comment type="function">
    <text evidence="1">Displays glyoxalase activity, catalyzing the conversion of glyoxal to glycolate.</text>
</comment>
<comment type="catalytic activity">
    <reaction evidence="1">
        <text>glyoxal + H2O = glycolate + H(+)</text>
        <dbReference type="Rhea" id="RHEA:51672"/>
        <dbReference type="ChEBI" id="CHEBI:15377"/>
        <dbReference type="ChEBI" id="CHEBI:15378"/>
        <dbReference type="ChEBI" id="CHEBI:29805"/>
        <dbReference type="ChEBI" id="CHEBI:34779"/>
    </reaction>
</comment>
<reference evidence="2 3" key="1">
    <citation type="submission" date="2014-12" db="EMBL/GenBank/DDBJ databases">
        <title>Draft Genome Sequence of Pseudoalteromonas luteoviolacea HI1.</title>
        <authorList>
            <person name="Asahina A.Y."/>
            <person name="Hadfield M.G."/>
        </authorList>
    </citation>
    <scope>NUCLEOTIDE SEQUENCE [LARGE SCALE GENOMIC DNA]</scope>
    <source>
        <strain evidence="2 3">HI1</strain>
    </source>
</reference>
<dbReference type="AlphaFoldDB" id="A0A0C1QE89"/>
<accession>A0A0C1QE89</accession>
<protein>
    <recommendedName>
        <fullName evidence="1">Glyoxalase</fullName>
    </recommendedName>
</protein>
<dbReference type="CDD" id="cd03133">
    <property type="entry name" value="GATase1_ES1"/>
    <property type="match status" value="1"/>
</dbReference>
<dbReference type="PANTHER" id="PTHR10224:SF12">
    <property type="entry name" value="GLYOXALASE ELBB"/>
    <property type="match status" value="1"/>
</dbReference>
<dbReference type="RefSeq" id="WP_039607592.1">
    <property type="nucleotide sequence ID" value="NZ_JWIC01000001.1"/>
</dbReference>
<dbReference type="GO" id="GO:0016829">
    <property type="term" value="F:lyase activity"/>
    <property type="evidence" value="ECO:0007669"/>
    <property type="project" value="UniProtKB-UniRule"/>
</dbReference>
<dbReference type="Proteomes" id="UP000031327">
    <property type="component" value="Unassembled WGS sequence"/>
</dbReference>
<gene>
    <name evidence="2" type="ORF">JF50_00520</name>
</gene>
<dbReference type="PIRSF" id="PIRSF006320">
    <property type="entry name" value="Elb2"/>
    <property type="match status" value="1"/>
</dbReference>
<dbReference type="SUPFAM" id="SSF52317">
    <property type="entry name" value="Class I glutamine amidotransferase-like"/>
    <property type="match status" value="1"/>
</dbReference>
<comment type="caution">
    <text evidence="2">The sequence shown here is derived from an EMBL/GenBank/DDBJ whole genome shotgun (WGS) entry which is preliminary data.</text>
</comment>
<dbReference type="Gene3D" id="3.40.50.880">
    <property type="match status" value="1"/>
</dbReference>
<evidence type="ECO:0000256" key="1">
    <source>
        <dbReference type="PIRNR" id="PIRNR006320"/>
    </source>
</evidence>
<dbReference type="NCBIfam" id="NF008747">
    <property type="entry name" value="PRK11780.1"/>
    <property type="match status" value="1"/>
</dbReference>
<comment type="similarity">
    <text evidence="1">Belongs to the peptidase C56 family.</text>
</comment>
<keyword evidence="1" id="KW-0456">Lyase</keyword>
<evidence type="ECO:0000313" key="2">
    <source>
        <dbReference type="EMBL" id="KID58986.1"/>
    </source>
</evidence>
<organism evidence="2 3">
    <name type="scientific">Pseudoalteromonas luteoviolacea</name>
    <dbReference type="NCBI Taxonomy" id="43657"/>
    <lineage>
        <taxon>Bacteria</taxon>
        <taxon>Pseudomonadati</taxon>
        <taxon>Pseudomonadota</taxon>
        <taxon>Gammaproteobacteria</taxon>
        <taxon>Alteromonadales</taxon>
        <taxon>Pseudoalteromonadaceae</taxon>
        <taxon>Pseudoalteromonas</taxon>
    </lineage>
</organism>
<proteinExistence type="inferred from homology"/>
<sequence>MKQVAIIFSGCGVFDGAEIHESVLTMLHLEQQNIAYRCFAPNIDQHHVINHITGEEQAESRNVLTEAARIARGDITDLAQLNVDEFAALVIPGGFGVAKNLSDFAFKGAESQILDSLKSVCQQFNAQNKPITYLCIAPALIGHIHQTGTKATIGNDADTAAAVNALGATHVDCAVTDIVVDEQQKVISTPAYMLASNISEASAGIEKAIVRLAQLIA</sequence>